<accession>A0A552EUF5</accession>
<sequence length="152" mass="18200">MDLQYLKWTKNVRRHDNTWAYREYKVSSRFRLAWKDDEVNANKPEKDSLILLRQRGYVTHLVKVLDCKAKREIGKDDYDIYRIVEVLWAIDFDNRPVSAKADAMFDYRVRYQGGNVMELEKLPTFRQRWNDDGGLEGFQTYIQNLLGLSRND</sequence>
<organism evidence="1 2">
    <name type="scientific">Microcystis aeruginosa Ma_MB_F_20061100_S20D</name>
    <dbReference type="NCBI Taxonomy" id="2486253"/>
    <lineage>
        <taxon>Bacteria</taxon>
        <taxon>Bacillati</taxon>
        <taxon>Cyanobacteriota</taxon>
        <taxon>Cyanophyceae</taxon>
        <taxon>Oscillatoriophycideae</taxon>
        <taxon>Chroococcales</taxon>
        <taxon>Microcystaceae</taxon>
        <taxon>Microcystis</taxon>
    </lineage>
</organism>
<evidence type="ECO:0000313" key="2">
    <source>
        <dbReference type="Proteomes" id="UP000315113"/>
    </source>
</evidence>
<comment type="caution">
    <text evidence="1">The sequence shown here is derived from an EMBL/GenBank/DDBJ whole genome shotgun (WGS) entry which is preliminary data.</text>
</comment>
<dbReference type="AlphaFoldDB" id="A0A552EUF5"/>
<reference evidence="1 2" key="1">
    <citation type="submission" date="2019-01" db="EMBL/GenBank/DDBJ databases">
        <title>Coherence of Microcystis species and biogeography revealed through population genomics.</title>
        <authorList>
            <person name="Perez-Carrascal O.M."/>
            <person name="Terrat Y."/>
            <person name="Giani A."/>
            <person name="Fortin N."/>
            <person name="Tromas N."/>
            <person name="Shapiro B.J."/>
        </authorList>
    </citation>
    <scope>NUCLEOTIDE SEQUENCE [LARGE SCALE GENOMIC DNA]</scope>
    <source>
        <strain evidence="1">Ma_MB_F_20061100_S20D</strain>
    </source>
</reference>
<protein>
    <submittedName>
        <fullName evidence="1">Uncharacterized protein</fullName>
    </submittedName>
</protein>
<gene>
    <name evidence="1" type="ORF">EWV78_05870</name>
</gene>
<name>A0A552EUF5_MICAE</name>
<dbReference type="EMBL" id="SFBH01000049">
    <property type="protein sequence ID" value="TRU38085.1"/>
    <property type="molecule type" value="Genomic_DNA"/>
</dbReference>
<dbReference type="Proteomes" id="UP000315113">
    <property type="component" value="Unassembled WGS sequence"/>
</dbReference>
<evidence type="ECO:0000313" key="1">
    <source>
        <dbReference type="EMBL" id="TRU38085.1"/>
    </source>
</evidence>
<proteinExistence type="predicted"/>